<protein>
    <submittedName>
        <fullName evidence="1">Uncharacterized protein</fullName>
    </submittedName>
</protein>
<proteinExistence type="predicted"/>
<dbReference type="AlphaFoldDB" id="A0A4R6IF82"/>
<gene>
    <name evidence="1" type="ORF">CLV32_4057</name>
</gene>
<accession>A0A4R6IF82</accession>
<comment type="caution">
    <text evidence="1">The sequence shown here is derived from an EMBL/GenBank/DDBJ whole genome shotgun (WGS) entry which is preliminary data.</text>
</comment>
<dbReference type="EMBL" id="SNWM01000005">
    <property type="protein sequence ID" value="TDO20297.1"/>
    <property type="molecule type" value="Genomic_DNA"/>
</dbReference>
<sequence>MTTLTIDVLNENALNLLKDLEMLKIIRVRKDNSVVNADSEKLIAKYKGAMTAQPLHEIEKQIDDLRNEWK</sequence>
<dbReference type="RefSeq" id="WP_133558663.1">
    <property type="nucleotide sequence ID" value="NZ_SNWM01000005.1"/>
</dbReference>
<reference evidence="1 2" key="1">
    <citation type="submission" date="2019-03" db="EMBL/GenBank/DDBJ databases">
        <title>Genomic Encyclopedia of Archaeal and Bacterial Type Strains, Phase II (KMG-II): from individual species to whole genera.</title>
        <authorList>
            <person name="Goeker M."/>
        </authorList>
    </citation>
    <scope>NUCLEOTIDE SEQUENCE [LARGE SCALE GENOMIC DNA]</scope>
    <source>
        <strain evidence="1 2">DSM 19034</strain>
    </source>
</reference>
<dbReference type="Proteomes" id="UP000295499">
    <property type="component" value="Unassembled WGS sequence"/>
</dbReference>
<name>A0A4R6IF82_9SPHI</name>
<organism evidence="1 2">
    <name type="scientific">Pedobacter duraquae</name>
    <dbReference type="NCBI Taxonomy" id="425511"/>
    <lineage>
        <taxon>Bacteria</taxon>
        <taxon>Pseudomonadati</taxon>
        <taxon>Bacteroidota</taxon>
        <taxon>Sphingobacteriia</taxon>
        <taxon>Sphingobacteriales</taxon>
        <taxon>Sphingobacteriaceae</taxon>
        <taxon>Pedobacter</taxon>
    </lineage>
</organism>
<evidence type="ECO:0000313" key="2">
    <source>
        <dbReference type="Proteomes" id="UP000295499"/>
    </source>
</evidence>
<keyword evidence="2" id="KW-1185">Reference proteome</keyword>
<dbReference type="OrthoDB" id="771838at2"/>
<evidence type="ECO:0000313" key="1">
    <source>
        <dbReference type="EMBL" id="TDO20297.1"/>
    </source>
</evidence>